<gene>
    <name evidence="5" type="ORF">GCM10011516_08860</name>
</gene>
<evidence type="ECO:0000313" key="6">
    <source>
        <dbReference type="Proteomes" id="UP000614460"/>
    </source>
</evidence>
<dbReference type="NCBIfam" id="TIGR04056">
    <property type="entry name" value="OMP_RagA_SusC"/>
    <property type="match status" value="1"/>
</dbReference>
<evidence type="ECO:0000256" key="1">
    <source>
        <dbReference type="ARBA" id="ARBA00004442"/>
    </source>
</evidence>
<dbReference type="InterPro" id="IPR023996">
    <property type="entry name" value="TonB-dep_OMP_SusC/RagA"/>
</dbReference>
<keyword evidence="6" id="KW-1185">Reference proteome</keyword>
<reference evidence="5" key="2">
    <citation type="submission" date="2020-09" db="EMBL/GenBank/DDBJ databases">
        <authorList>
            <person name="Sun Q."/>
            <person name="Zhou Y."/>
        </authorList>
    </citation>
    <scope>NUCLEOTIDE SEQUENCE</scope>
    <source>
        <strain evidence="5">CGMCC 1.15966</strain>
    </source>
</reference>
<dbReference type="InterPro" id="IPR037066">
    <property type="entry name" value="Plug_dom_sf"/>
</dbReference>
<dbReference type="Gene3D" id="2.170.130.10">
    <property type="entry name" value="TonB-dependent receptor, plug domain"/>
    <property type="match status" value="1"/>
</dbReference>
<dbReference type="Pfam" id="PF07715">
    <property type="entry name" value="Plug"/>
    <property type="match status" value="1"/>
</dbReference>
<keyword evidence="3" id="KW-0998">Cell outer membrane</keyword>
<proteinExistence type="predicted"/>
<name>A0A8H9FXX8_9SPHI</name>
<dbReference type="AlphaFoldDB" id="A0A8H9FXX8"/>
<dbReference type="EMBL" id="BMKM01000001">
    <property type="protein sequence ID" value="GGE13267.1"/>
    <property type="molecule type" value="Genomic_DNA"/>
</dbReference>
<keyword evidence="2" id="KW-0472">Membrane</keyword>
<organism evidence="5 6">
    <name type="scientific">Sphingobacterium cellulitidis</name>
    <dbReference type="NCBI Taxonomy" id="1768011"/>
    <lineage>
        <taxon>Bacteria</taxon>
        <taxon>Pseudomonadati</taxon>
        <taxon>Bacteroidota</taxon>
        <taxon>Sphingobacteriia</taxon>
        <taxon>Sphingobacteriales</taxon>
        <taxon>Sphingobacteriaceae</taxon>
        <taxon>Sphingobacterium</taxon>
    </lineage>
</organism>
<reference evidence="5" key="1">
    <citation type="journal article" date="2014" name="Int. J. Syst. Evol. Microbiol.">
        <title>Complete genome sequence of Corynebacterium casei LMG S-19264T (=DSM 44701T), isolated from a smear-ripened cheese.</title>
        <authorList>
            <consortium name="US DOE Joint Genome Institute (JGI-PGF)"/>
            <person name="Walter F."/>
            <person name="Albersmeier A."/>
            <person name="Kalinowski J."/>
            <person name="Ruckert C."/>
        </authorList>
    </citation>
    <scope>NUCLEOTIDE SEQUENCE</scope>
    <source>
        <strain evidence="5">CGMCC 1.15966</strain>
    </source>
</reference>
<dbReference type="InterPro" id="IPR012910">
    <property type="entry name" value="Plug_dom"/>
</dbReference>
<dbReference type="SUPFAM" id="SSF56935">
    <property type="entry name" value="Porins"/>
    <property type="match status" value="1"/>
</dbReference>
<evidence type="ECO:0000256" key="3">
    <source>
        <dbReference type="ARBA" id="ARBA00023237"/>
    </source>
</evidence>
<comment type="caution">
    <text evidence="5">The sequence shown here is derived from an EMBL/GenBank/DDBJ whole genome shotgun (WGS) entry which is preliminary data.</text>
</comment>
<accession>A0A8H9FXX8</accession>
<protein>
    <submittedName>
        <fullName evidence="5">SusC/RagA family TonB-linked outer membrane protein</fullName>
    </submittedName>
</protein>
<dbReference type="Proteomes" id="UP000614460">
    <property type="component" value="Unassembled WGS sequence"/>
</dbReference>
<feature type="domain" description="TonB-dependent receptor plug" evidence="4">
    <location>
        <begin position="34"/>
        <end position="166"/>
    </location>
</feature>
<sequence length="960" mass="109509">MSSTYSLYRFAFQQELIDTTELSEKEVSDFNRQRSIVGVSDSINVIELKKAPFTSLADIVKGNLSGVNVQQPSGEPGSYQNLVFRGIKNKMFSNVDLNANRMAVFVNGIPITQDHSFAYEIQKYDINRIGPGTDLLNTIDIRSIESIELIKDPLKLAEIGPLAANGAIWITTTGGKSGFREISIDAYTGINSIQSITPINAQYENLFRQPFYSLYGNTDLRQKYPGYLADSTNLNYYGPSNWKDGYYKVALLHNVNMGLRGGTDRANFGFYGAYTGDANSSDETGLQRYNALFNINMLPFKWFKISANINAIRTERDRNKNIRDRYAEMAYLPDLSTPISPSNNLYSQFANHYDAAVDDNVTNTVRGGLDLQFDILKDLQFNSNFSIDYSEGIRDVFYPSELMETINFVSNYFGYSQRYIFSNELLYKKQVNEDHLFSAKGGIKYQDDLYRYNYARAYDGPNDFIKINVVSGDSQREDYLKPIGGIQVYRINNREIYRMFSVFGKFGYQYKDFVNIDGLIRWDASSNAQPNSRWLFTPSLRANWNVKNQLELENQFSVRASFAKIGIPEWNSRYAMGPQYSVQMGWKNEPSLVSYFGQAGFSRPYQTGWIGYNLDWAYTNQADLTLENGFLNDRIQTNLSLYYQENKNQLMLVPVPQEYGYQGIYKNGMDVRNTGVDFSVSAQVMPKESDFQWSPSINLNFNKNELTALPGGLKELEVGDRLLRVGEAVDKFWLLNNEGIYDNNSQIPTGENGKKLNYHGVELQAGDPKWKDLNGDNVINKSDRSLMGNSSPKLYGGFTNNFKYKNFDLTVQAYFALGQKALNQRASNRYDFINTESSRDINAVKEIFHWQQDVDISKYPLYNVWSSVVPYRLNQDLFLEDASFLKIRTVSLGYDFSNTEFLKNNVKTLRRAYLYVMGNNLLTVTKFSGSDPELINFNGIYDGSGLALAPTYTLGLKLDF</sequence>
<dbReference type="Gene3D" id="2.40.170.20">
    <property type="entry name" value="TonB-dependent receptor, beta-barrel domain"/>
    <property type="match status" value="1"/>
</dbReference>
<evidence type="ECO:0000313" key="5">
    <source>
        <dbReference type="EMBL" id="GGE13267.1"/>
    </source>
</evidence>
<dbReference type="GO" id="GO:0009279">
    <property type="term" value="C:cell outer membrane"/>
    <property type="evidence" value="ECO:0007669"/>
    <property type="project" value="UniProtKB-SubCell"/>
</dbReference>
<evidence type="ECO:0000259" key="4">
    <source>
        <dbReference type="Pfam" id="PF07715"/>
    </source>
</evidence>
<comment type="subcellular location">
    <subcellularLocation>
        <location evidence="1">Cell outer membrane</location>
    </subcellularLocation>
</comment>
<dbReference type="InterPro" id="IPR036942">
    <property type="entry name" value="Beta-barrel_TonB_sf"/>
</dbReference>
<evidence type="ECO:0000256" key="2">
    <source>
        <dbReference type="ARBA" id="ARBA00023136"/>
    </source>
</evidence>